<proteinExistence type="predicted"/>
<dbReference type="HOGENOM" id="CLU_2810895_0_0_4"/>
<protein>
    <submittedName>
        <fullName evidence="1">Uncharacterized protein</fullName>
    </submittedName>
</protein>
<dbReference type="STRING" id="742823.HMPREF9465_00912"/>
<gene>
    <name evidence="1" type="ORF">HMPREF9465_00912</name>
</gene>
<dbReference type="AlphaFoldDB" id="K1JY30"/>
<dbReference type="Proteomes" id="UP000005835">
    <property type="component" value="Unassembled WGS sequence"/>
</dbReference>
<dbReference type="EMBL" id="ADMG01000023">
    <property type="protein sequence ID" value="EKB31513.1"/>
    <property type="molecule type" value="Genomic_DNA"/>
</dbReference>
<evidence type="ECO:0000313" key="1">
    <source>
        <dbReference type="EMBL" id="EKB31513.1"/>
    </source>
</evidence>
<accession>K1JY30</accession>
<keyword evidence="2" id="KW-1185">Reference proteome</keyword>
<organism evidence="1 2">
    <name type="scientific">Sutterella wadsworthensis 2_1_59BFAA</name>
    <dbReference type="NCBI Taxonomy" id="742823"/>
    <lineage>
        <taxon>Bacteria</taxon>
        <taxon>Pseudomonadati</taxon>
        <taxon>Pseudomonadota</taxon>
        <taxon>Betaproteobacteria</taxon>
        <taxon>Burkholderiales</taxon>
        <taxon>Sutterellaceae</taxon>
        <taxon>Sutterella</taxon>
    </lineage>
</organism>
<reference evidence="1 2" key="1">
    <citation type="submission" date="2012-05" db="EMBL/GenBank/DDBJ databases">
        <title>The Genome Sequence of Sutterella wadsworthensis 2_1_59BFAA.</title>
        <authorList>
            <consortium name="The Broad Institute Genome Sequencing Platform"/>
            <person name="Earl A."/>
            <person name="Ward D."/>
            <person name="Feldgarden M."/>
            <person name="Gevers D."/>
            <person name="Daigneault M."/>
            <person name="Strauss J."/>
            <person name="Allen-Vercoe E."/>
            <person name="Walker B."/>
            <person name="Young S.K."/>
            <person name="Zeng Q."/>
            <person name="Gargeya S."/>
            <person name="Fitzgerald M."/>
            <person name="Haas B."/>
            <person name="Abouelleil A."/>
            <person name="Alvarado L."/>
            <person name="Arachchi H.M."/>
            <person name="Berlin A.M."/>
            <person name="Chapman S.B."/>
            <person name="Goldberg J."/>
            <person name="Griggs A."/>
            <person name="Gujja S."/>
            <person name="Hansen M."/>
            <person name="Howarth C."/>
            <person name="Imamovic A."/>
            <person name="Larimer J."/>
            <person name="McCowen C."/>
            <person name="Montmayeur A."/>
            <person name="Murphy C."/>
            <person name="Neiman D."/>
            <person name="Pearson M."/>
            <person name="Priest M."/>
            <person name="Roberts A."/>
            <person name="Saif S."/>
            <person name="Shea T."/>
            <person name="Sisk P."/>
            <person name="Sykes S."/>
            <person name="Wortman J."/>
            <person name="Nusbaum C."/>
            <person name="Birren B."/>
        </authorList>
    </citation>
    <scope>NUCLEOTIDE SEQUENCE [LARGE SCALE GENOMIC DNA]</scope>
    <source>
        <strain evidence="1 2">2_1_59BFAA</strain>
    </source>
</reference>
<evidence type="ECO:0000313" key="2">
    <source>
        <dbReference type="Proteomes" id="UP000005835"/>
    </source>
</evidence>
<name>K1JY30_9BURK</name>
<sequence>MKMNEEEILQNMDYVSEQLVGAAEAIKADTDERRFDEAYDPMLRDVMMMARELLHLRDLLDELREGE</sequence>
<comment type="caution">
    <text evidence="1">The sequence shown here is derived from an EMBL/GenBank/DDBJ whole genome shotgun (WGS) entry which is preliminary data.</text>
</comment>
<dbReference type="PATRIC" id="fig|742823.3.peg.915"/>